<dbReference type="InterPro" id="IPR013780">
    <property type="entry name" value="Glyco_hydro_b"/>
</dbReference>
<dbReference type="SUPFAM" id="SSF51445">
    <property type="entry name" value="(Trans)glycosidases"/>
    <property type="match status" value="1"/>
</dbReference>
<evidence type="ECO:0000256" key="2">
    <source>
        <dbReference type="SAM" id="Phobius"/>
    </source>
</evidence>
<sequence>MQIKSPAKIKKTKKLLSKIYVILLLFFVDVIIGQQLLPSKGNGIETIQIVSHTVSRNAINFKCLYGVEDKDASLRISFPFPEVVRVQIHQGEEPFAEEIGQPFDIQQKGNLFELKTDSLRVRIQKQPWQLTIPRLNGDVIFRQIPEQSGYINSESGNRTLRITAQMQQSEGFYGFGEKFNGMNQRGKKVVMEISDAYVEKGSRTYKAIPFFISSARYGLLVNSGLPVVYDLGKKSNDFYSFEIPDNEIDYFIFANKDPLTIIQEYTDIVGKTRLVPKWSLEPWLSRRSMTGWDSTITAEADVDMLLNNGYPLGVILWEGIRGQFSRKQIPDIHALSDKWHSQGLKQVFWSLAGHISNNSDVFKNANPDYFIRNYDSTLSIGGFRGGHVYIDPTNPDAMNWWIKTFYEPYISGEDGRSVPGHANLDGVKIDFCELFPEYQLPLLMQKTVKGIENEHAVLFSEQIYDWLQQRKPEGGITWVRGGGLGIQRVGFVWGGDRRRTFPQFRGTVSASLSLAVCGVALAGYDLGGYIGGNSPDAREVYIRGAQYSAFSPSFHDHGSAPAPWEQDEYGRENYKFYARVRYNLIPYLYNLVRIAHEKGIPLMRPLFLHYPNDKNTYSIEDEYLLGDALLVAPFVNSGTTRKVYLPAGEWIDFWTEKTYSGRQTINYTAPLNRIPVFVKSSSIIPLELNDALQVGGPFLQNRKNDLLLTFGIFGRDDATLNFYENKKELSISTHINENERQIVVENIDRDFGLYLMANRPEKITVNGTEIIYLNATDFTASSSGWNYDAENLKVLVKIAVDDFESRYIIKISGLDREEYALLRKQRFDTTVFPPEEPKILSVENWNGSADIHFQPVNNAFAYTVEYGFTPDKLDKKLINVVESPVTVHNIPIGRSLYVSMRAQNEWGTGKETIPVVAKQITTQKIVFSLENGSAFLRGNHYNSKTISENGIRQLDYSIRVPETGTYQFWIKANKNIQHHLYFRWYHLGGIKLKKGINSVQLIIQNQTTEIGKLFLTSSKEDRPVMKSDIETIFSEEETISVPKKVTVRF</sequence>
<dbReference type="InterPro" id="IPR000322">
    <property type="entry name" value="Glyco_hydro_31_TIM"/>
</dbReference>
<dbReference type="InterPro" id="IPR051816">
    <property type="entry name" value="Glycosyl_Hydrolase_31"/>
</dbReference>
<accession>A0A3B1CP79</accession>
<dbReference type="PANTHER" id="PTHR43863">
    <property type="entry name" value="HYDROLASE, PUTATIVE (AFU_ORTHOLOGUE AFUA_1G03140)-RELATED"/>
    <property type="match status" value="1"/>
</dbReference>
<keyword evidence="2" id="KW-0812">Transmembrane</keyword>
<dbReference type="PANTHER" id="PTHR43863:SF2">
    <property type="entry name" value="MALTASE-GLUCOAMYLASE"/>
    <property type="match status" value="1"/>
</dbReference>
<dbReference type="EC" id="3.2.1.20" evidence="6"/>
<dbReference type="InterPro" id="IPR048395">
    <property type="entry name" value="Glyco_hydro_31_C"/>
</dbReference>
<dbReference type="Pfam" id="PF01055">
    <property type="entry name" value="Glyco_hydro_31_2nd"/>
    <property type="match status" value="1"/>
</dbReference>
<name>A0A3B1CP79_9ZZZZ</name>
<dbReference type="GO" id="GO:0004558">
    <property type="term" value="F:alpha-1,4-glucosidase activity"/>
    <property type="evidence" value="ECO:0007669"/>
    <property type="project" value="UniProtKB-EC"/>
</dbReference>
<keyword evidence="2" id="KW-0472">Membrane</keyword>
<dbReference type="CDD" id="cd14752">
    <property type="entry name" value="GH31_N"/>
    <property type="match status" value="1"/>
</dbReference>
<evidence type="ECO:0000256" key="1">
    <source>
        <dbReference type="ARBA" id="ARBA00007806"/>
    </source>
</evidence>
<dbReference type="GO" id="GO:0005975">
    <property type="term" value="P:carbohydrate metabolic process"/>
    <property type="evidence" value="ECO:0007669"/>
    <property type="project" value="InterPro"/>
</dbReference>
<dbReference type="Gene3D" id="3.20.20.80">
    <property type="entry name" value="Glycosidases"/>
    <property type="match status" value="1"/>
</dbReference>
<evidence type="ECO:0000259" key="3">
    <source>
        <dbReference type="Pfam" id="PF01055"/>
    </source>
</evidence>
<feature type="domain" description="Glycoside hydrolase family 31 TIM barrel" evidence="3">
    <location>
        <begin position="273"/>
        <end position="591"/>
    </location>
</feature>
<protein>
    <submittedName>
        <fullName evidence="6">Alpha-glucosidase</fullName>
        <ecNumber evidence="6">3.2.1.20</ecNumber>
    </submittedName>
</protein>
<organism evidence="6">
    <name type="scientific">hydrothermal vent metagenome</name>
    <dbReference type="NCBI Taxonomy" id="652676"/>
    <lineage>
        <taxon>unclassified sequences</taxon>
        <taxon>metagenomes</taxon>
        <taxon>ecological metagenomes</taxon>
    </lineage>
</organism>
<dbReference type="GO" id="GO:0030246">
    <property type="term" value="F:carbohydrate binding"/>
    <property type="evidence" value="ECO:0007669"/>
    <property type="project" value="InterPro"/>
</dbReference>
<dbReference type="AlphaFoldDB" id="A0A3B1CP79"/>
<dbReference type="InterPro" id="IPR011013">
    <property type="entry name" value="Gal_mutarotase_sf_dom"/>
</dbReference>
<gene>
    <name evidence="6" type="ORF">MNBD_IGNAVI01-1091</name>
</gene>
<dbReference type="Gene3D" id="2.60.40.1180">
    <property type="entry name" value="Golgi alpha-mannosidase II"/>
    <property type="match status" value="2"/>
</dbReference>
<dbReference type="Pfam" id="PF13802">
    <property type="entry name" value="Gal_mutarotas_2"/>
    <property type="match status" value="1"/>
</dbReference>
<dbReference type="SUPFAM" id="SSF51011">
    <property type="entry name" value="Glycosyl hydrolase domain"/>
    <property type="match status" value="1"/>
</dbReference>
<evidence type="ECO:0000259" key="4">
    <source>
        <dbReference type="Pfam" id="PF13802"/>
    </source>
</evidence>
<feature type="transmembrane region" description="Helical" evidence="2">
    <location>
        <begin position="20"/>
        <end position="37"/>
    </location>
</feature>
<keyword evidence="2" id="KW-1133">Transmembrane helix</keyword>
<comment type="similarity">
    <text evidence="1">Belongs to the glycosyl hydrolase 31 family.</text>
</comment>
<dbReference type="Gene3D" id="2.60.40.1760">
    <property type="entry name" value="glycosyl hydrolase (family 31)"/>
    <property type="match status" value="1"/>
</dbReference>
<feature type="domain" description="Glycosyl hydrolase family 31 C-terminal" evidence="5">
    <location>
        <begin position="599"/>
        <end position="684"/>
    </location>
</feature>
<evidence type="ECO:0000313" key="6">
    <source>
        <dbReference type="EMBL" id="VAX20725.1"/>
    </source>
</evidence>
<evidence type="ECO:0000259" key="5">
    <source>
        <dbReference type="Pfam" id="PF21365"/>
    </source>
</evidence>
<proteinExistence type="inferred from homology"/>
<feature type="domain" description="Glycoside hydrolase family 31 N-terminal" evidence="4">
    <location>
        <begin position="74"/>
        <end position="224"/>
    </location>
</feature>
<reference evidence="6" key="1">
    <citation type="submission" date="2018-06" db="EMBL/GenBank/DDBJ databases">
        <authorList>
            <person name="Zhirakovskaya E."/>
        </authorList>
    </citation>
    <scope>NUCLEOTIDE SEQUENCE</scope>
</reference>
<keyword evidence="6" id="KW-0326">Glycosidase</keyword>
<dbReference type="EMBL" id="UOGD01000175">
    <property type="protein sequence ID" value="VAX20725.1"/>
    <property type="molecule type" value="Genomic_DNA"/>
</dbReference>
<dbReference type="InterPro" id="IPR017853">
    <property type="entry name" value="GH"/>
</dbReference>
<keyword evidence="6" id="KW-0378">Hydrolase</keyword>
<dbReference type="SUPFAM" id="SSF74650">
    <property type="entry name" value="Galactose mutarotase-like"/>
    <property type="match status" value="1"/>
</dbReference>
<dbReference type="Pfam" id="PF21365">
    <property type="entry name" value="Glyco_hydro_31_3rd"/>
    <property type="match status" value="1"/>
</dbReference>
<dbReference type="InterPro" id="IPR025887">
    <property type="entry name" value="Glyco_hydro_31_N_dom"/>
</dbReference>